<organism evidence="1 2">
    <name type="scientific">Pseudofrankia inefficax (strain DSM 45817 / CECT 9037 / DDB 130130 / EuI1c)</name>
    <name type="common">Frankia inefficax</name>
    <dbReference type="NCBI Taxonomy" id="298654"/>
    <lineage>
        <taxon>Bacteria</taxon>
        <taxon>Bacillati</taxon>
        <taxon>Actinomycetota</taxon>
        <taxon>Actinomycetes</taxon>
        <taxon>Frankiales</taxon>
        <taxon>Frankiaceae</taxon>
        <taxon>Pseudofrankia</taxon>
    </lineage>
</organism>
<dbReference type="Proteomes" id="UP000002484">
    <property type="component" value="Chromosome"/>
</dbReference>
<proteinExistence type="predicted"/>
<keyword evidence="2" id="KW-1185">Reference proteome</keyword>
<dbReference type="RefSeq" id="WP_013421479.1">
    <property type="nucleotide sequence ID" value="NC_014666.1"/>
</dbReference>
<dbReference type="HOGENOM" id="CLU_1803355_0_0_11"/>
<evidence type="ECO:0000313" key="2">
    <source>
        <dbReference type="Proteomes" id="UP000002484"/>
    </source>
</evidence>
<gene>
    <name evidence="1" type="ordered locus">FraEuI1c_0270</name>
</gene>
<dbReference type="AlphaFoldDB" id="E3J665"/>
<evidence type="ECO:0000313" key="1">
    <source>
        <dbReference type="EMBL" id="ADP78356.1"/>
    </source>
</evidence>
<reference evidence="1 2" key="1">
    <citation type="submission" date="2010-10" db="EMBL/GenBank/DDBJ databases">
        <title>Complete sequence of Frankia sp. EuI1c.</title>
        <authorList>
            <consortium name="US DOE Joint Genome Institute"/>
            <person name="Lucas S."/>
            <person name="Copeland A."/>
            <person name="Lapidus A."/>
            <person name="Cheng J.-F."/>
            <person name="Bruce D."/>
            <person name="Goodwin L."/>
            <person name="Pitluck S."/>
            <person name="Chertkov O."/>
            <person name="Detter J.C."/>
            <person name="Han C."/>
            <person name="Tapia R."/>
            <person name="Land M."/>
            <person name="Hauser L."/>
            <person name="Jeffries C."/>
            <person name="Kyrpides N."/>
            <person name="Ivanova N."/>
            <person name="Mikhailova N."/>
            <person name="Beauchemin N."/>
            <person name="Sen A."/>
            <person name="Sur S.A."/>
            <person name="Gtari M."/>
            <person name="Wall L."/>
            <person name="Tisa L."/>
            <person name="Woyke T."/>
        </authorList>
    </citation>
    <scope>NUCLEOTIDE SEQUENCE [LARGE SCALE GENOMIC DNA]</scope>
    <source>
        <strain evidence="2">DSM 45817 / CECT 9037 / EuI1c</strain>
    </source>
</reference>
<protein>
    <submittedName>
        <fullName evidence="1">Uncharacterized protein</fullName>
    </submittedName>
</protein>
<dbReference type="STRING" id="298654.FraEuI1c_0270"/>
<sequence length="144" mass="14318">MSAHPKHLLVLPMPCTAGELRAALAGLVDDAPLVDVALAGEDGKAVTVEGLTDVVLVVGHADGAPARTVATPGGEPSPPVATPAAAVPAARGTGRRELARLVAAVPANDARSARQLAEDLAPSAGLKPASARRYLTDLRAGGTS</sequence>
<dbReference type="KEGG" id="fri:FraEuI1c_0270"/>
<name>E3J665_PSEI1</name>
<accession>E3J665</accession>
<dbReference type="InParanoid" id="E3J665"/>
<dbReference type="EMBL" id="CP002299">
    <property type="protein sequence ID" value="ADP78356.1"/>
    <property type="molecule type" value="Genomic_DNA"/>
</dbReference>
<dbReference type="OrthoDB" id="3667267at2"/>